<dbReference type="Proteomes" id="UP000023464">
    <property type="component" value="Unassembled WGS sequence"/>
</dbReference>
<keyword evidence="3" id="KW-1185">Reference proteome</keyword>
<evidence type="ECO:0000256" key="1">
    <source>
        <dbReference type="SAM" id="Phobius"/>
    </source>
</evidence>
<protein>
    <submittedName>
        <fullName evidence="2">Positive regulator of sigma(E), RseC/MucC</fullName>
    </submittedName>
</protein>
<accession>A0A022PLE1</accession>
<sequence length="154" mass="17066">MVKEWATVIHWQQGRALLRYGSSSGCGSCQARATCGSYLLNKLGSDGIHQLELEILQPLQPGQKVEVGIPEGSLLRSALLVYLTPLIGLFLGGVLFQLWVTNQLWVFCGGVLGGALGFFFARRIATYWDNRLEYQPVVLQIGLPPDAIHIQRRE</sequence>
<keyword evidence="1" id="KW-1133">Transmembrane helix</keyword>
<organism evidence="2 3">
    <name type="scientific">Photorhabdus aegyptia</name>
    <dbReference type="NCBI Taxonomy" id="2805098"/>
    <lineage>
        <taxon>Bacteria</taxon>
        <taxon>Pseudomonadati</taxon>
        <taxon>Pseudomonadota</taxon>
        <taxon>Gammaproteobacteria</taxon>
        <taxon>Enterobacterales</taxon>
        <taxon>Morganellaceae</taxon>
        <taxon>Photorhabdus</taxon>
    </lineage>
</organism>
<name>A0A022PLE1_9GAMM</name>
<evidence type="ECO:0000313" key="2">
    <source>
        <dbReference type="EMBL" id="EYU15793.1"/>
    </source>
</evidence>
<feature type="transmembrane region" description="Helical" evidence="1">
    <location>
        <begin position="79"/>
        <end position="98"/>
    </location>
</feature>
<keyword evidence="1" id="KW-0472">Membrane</keyword>
<dbReference type="PIRSF" id="PIRSF004923">
    <property type="entry name" value="RseC"/>
    <property type="match status" value="1"/>
</dbReference>
<dbReference type="InterPro" id="IPR007359">
    <property type="entry name" value="SigmaE_reg_RseC_MucC"/>
</dbReference>
<comment type="caution">
    <text evidence="2">The sequence shown here is derived from an EMBL/GenBank/DDBJ whole genome shotgun (WGS) entry which is preliminary data.</text>
</comment>
<gene>
    <name evidence="2" type="ORF">BA1DRAFT_01654</name>
</gene>
<feature type="transmembrane region" description="Helical" evidence="1">
    <location>
        <begin position="104"/>
        <end position="121"/>
    </location>
</feature>
<dbReference type="AlphaFoldDB" id="A0A022PLE1"/>
<keyword evidence="1" id="KW-0812">Transmembrane</keyword>
<evidence type="ECO:0000313" key="3">
    <source>
        <dbReference type="Proteomes" id="UP000023464"/>
    </source>
</evidence>
<dbReference type="EMBL" id="JFGV01000019">
    <property type="protein sequence ID" value="EYU15793.1"/>
    <property type="molecule type" value="Genomic_DNA"/>
</dbReference>
<dbReference type="PANTHER" id="PTHR35867:SF1">
    <property type="entry name" value="PROTEIN RSEC"/>
    <property type="match status" value="1"/>
</dbReference>
<dbReference type="PANTHER" id="PTHR35867">
    <property type="entry name" value="PROTEIN RSEC"/>
    <property type="match status" value="1"/>
</dbReference>
<dbReference type="InterPro" id="IPR026268">
    <property type="entry name" value="RseC"/>
</dbReference>
<dbReference type="NCBIfam" id="NF008115">
    <property type="entry name" value="PRK10862.1"/>
    <property type="match status" value="1"/>
</dbReference>
<dbReference type="RefSeq" id="WP_036777804.1">
    <property type="nucleotide sequence ID" value="NZ_CAWLTM010000096.1"/>
</dbReference>
<dbReference type="PATRIC" id="fig|1393736.3.peg.1668"/>
<reference evidence="2 3" key="1">
    <citation type="submission" date="2014-03" db="EMBL/GenBank/DDBJ databases">
        <title>Draft Genome of Photorhabdus luminescens BA1, an Egyptian Isolate.</title>
        <authorList>
            <person name="Ghazal S."/>
            <person name="Hurst S.G.IV."/>
            <person name="Morris K."/>
            <person name="Thomas K."/>
            <person name="Tisa L.S."/>
        </authorList>
    </citation>
    <scope>NUCLEOTIDE SEQUENCE [LARGE SCALE GENOMIC DNA]</scope>
    <source>
        <strain evidence="2 3">BA1</strain>
    </source>
</reference>
<proteinExistence type="predicted"/>
<dbReference type="Pfam" id="PF04246">
    <property type="entry name" value="RseC_MucC"/>
    <property type="match status" value="1"/>
</dbReference>